<dbReference type="Gene3D" id="3.60.10.10">
    <property type="entry name" value="Endonuclease/exonuclease/phosphatase"/>
    <property type="match status" value="1"/>
</dbReference>
<organism evidence="2">
    <name type="scientific">Variovorax paradoxus (strain S110)</name>
    <dbReference type="NCBI Taxonomy" id="543728"/>
    <lineage>
        <taxon>Bacteria</taxon>
        <taxon>Pseudomonadati</taxon>
        <taxon>Pseudomonadota</taxon>
        <taxon>Betaproteobacteria</taxon>
        <taxon>Burkholderiales</taxon>
        <taxon>Comamonadaceae</taxon>
        <taxon>Variovorax</taxon>
    </lineage>
</organism>
<dbReference type="GO" id="GO:0004527">
    <property type="term" value="F:exonuclease activity"/>
    <property type="evidence" value="ECO:0007669"/>
    <property type="project" value="UniProtKB-KW"/>
</dbReference>
<name>C5CL02_VARPS</name>
<protein>
    <submittedName>
        <fullName evidence="2">Endonuclease/exonuclease/phosphatase</fullName>
    </submittedName>
</protein>
<evidence type="ECO:0000313" key="2">
    <source>
        <dbReference type="EMBL" id="ACS21153.1"/>
    </source>
</evidence>
<gene>
    <name evidence="2" type="ordered locus">Vapar_4546</name>
</gene>
<dbReference type="Pfam" id="PF03372">
    <property type="entry name" value="Exo_endo_phos"/>
    <property type="match status" value="1"/>
</dbReference>
<feature type="domain" description="Endonuclease/exonuclease/phosphatase" evidence="1">
    <location>
        <begin position="10"/>
        <end position="235"/>
    </location>
</feature>
<proteinExistence type="predicted"/>
<dbReference type="GO" id="GO:0004519">
    <property type="term" value="F:endonuclease activity"/>
    <property type="evidence" value="ECO:0007669"/>
    <property type="project" value="UniProtKB-KW"/>
</dbReference>
<evidence type="ECO:0000259" key="1">
    <source>
        <dbReference type="Pfam" id="PF03372"/>
    </source>
</evidence>
<sequence length="255" mass="28099">MMNGNRMRIATWNINHRVGRTTFRPEAAHAACALDADLICLNEFYPKSEEESFRGVLFESGYCHQRISPAAPCGVHANRVLIASRKPIEQVDLQVPTHEPHLRTNVLGVRTDEITIVGMRVPAYDRLEVAHLLAAWEWASDLAARLCEQPAVILGDLNVSLKSLGYQKGRHLQAILANGWTRVATVGATYHGHNGVRSEIDHVLVTRQCRATHPVVLTTIGEFSLCGQANSISDHAVLMCDLESVPVLSSPEVSE</sequence>
<dbReference type="InterPro" id="IPR036691">
    <property type="entry name" value="Endo/exonu/phosph_ase_sf"/>
</dbReference>
<keyword evidence="2" id="KW-0540">Nuclease</keyword>
<dbReference type="EMBL" id="CP001635">
    <property type="protein sequence ID" value="ACS21153.1"/>
    <property type="molecule type" value="Genomic_DNA"/>
</dbReference>
<accession>C5CL02</accession>
<keyword evidence="2" id="KW-0269">Exonuclease</keyword>
<dbReference type="InterPro" id="IPR005135">
    <property type="entry name" value="Endo/exonuclease/phosphatase"/>
</dbReference>
<reference evidence="2" key="1">
    <citation type="submission" date="2009-06" db="EMBL/GenBank/DDBJ databases">
        <title>Complete sequence of chromosome 1 of Variovorax paradoxus S110.</title>
        <authorList>
            <consortium name="US DOE Joint Genome Institute"/>
            <person name="Lucas S."/>
            <person name="Copeland A."/>
            <person name="Lapidus A."/>
            <person name="Glavina del Rio T."/>
            <person name="Tice H."/>
            <person name="Bruce D."/>
            <person name="Goodwin L."/>
            <person name="Pitluck S."/>
            <person name="Chertkov O."/>
            <person name="Brettin T."/>
            <person name="Detter J.C."/>
            <person name="Han C."/>
            <person name="Larimer F."/>
            <person name="Land M."/>
            <person name="Hauser L."/>
            <person name="Kyrpides N."/>
            <person name="Ovchinnikova G."/>
            <person name="Orwin P."/>
            <person name="Leadbetter J.R."/>
            <person name="Spain J.C."/>
            <person name="Han J.I."/>
        </authorList>
    </citation>
    <scope>NUCLEOTIDE SEQUENCE</scope>
    <source>
        <strain evidence="2">S110</strain>
    </source>
</reference>
<dbReference type="AlphaFoldDB" id="C5CL02"/>
<keyword evidence="2" id="KW-0378">Hydrolase</keyword>
<dbReference type="STRING" id="543728.Vapar_4546"/>
<dbReference type="SUPFAM" id="SSF56219">
    <property type="entry name" value="DNase I-like"/>
    <property type="match status" value="1"/>
</dbReference>
<keyword evidence="2" id="KW-0255">Endonuclease</keyword>
<dbReference type="HOGENOM" id="CLU_1131608_0_0_4"/>
<dbReference type="KEGG" id="vap:Vapar_4546"/>